<name>A0A1I7X305_HETBA</name>
<sequence>MRHGLRMLTSWKFLTNRERIIFKDKREAFTDFCRVSGASILFQIGLALVVVFLLLIIRYGTDKKEVSLDNLMFTLCFQVVFCTWLEF</sequence>
<proteinExistence type="predicted"/>
<protein>
    <submittedName>
        <fullName evidence="3">7TM_GPCR_Srx domain-containing protein</fullName>
    </submittedName>
</protein>
<dbReference type="WBParaSite" id="Hba_11795">
    <property type="protein sequence ID" value="Hba_11795"/>
    <property type="gene ID" value="Hba_11795"/>
</dbReference>
<accession>A0A1I7X305</accession>
<keyword evidence="1" id="KW-0472">Membrane</keyword>
<dbReference type="AlphaFoldDB" id="A0A1I7X305"/>
<evidence type="ECO:0000313" key="3">
    <source>
        <dbReference type="WBParaSite" id="Hba_11795"/>
    </source>
</evidence>
<reference evidence="3" key="1">
    <citation type="submission" date="2016-11" db="UniProtKB">
        <authorList>
            <consortium name="WormBaseParasite"/>
        </authorList>
    </citation>
    <scope>IDENTIFICATION</scope>
</reference>
<keyword evidence="2" id="KW-1185">Reference proteome</keyword>
<organism evidence="2 3">
    <name type="scientific">Heterorhabditis bacteriophora</name>
    <name type="common">Entomopathogenic nematode worm</name>
    <dbReference type="NCBI Taxonomy" id="37862"/>
    <lineage>
        <taxon>Eukaryota</taxon>
        <taxon>Metazoa</taxon>
        <taxon>Ecdysozoa</taxon>
        <taxon>Nematoda</taxon>
        <taxon>Chromadorea</taxon>
        <taxon>Rhabditida</taxon>
        <taxon>Rhabditina</taxon>
        <taxon>Rhabditomorpha</taxon>
        <taxon>Strongyloidea</taxon>
        <taxon>Heterorhabditidae</taxon>
        <taxon>Heterorhabditis</taxon>
    </lineage>
</organism>
<feature type="transmembrane region" description="Helical" evidence="1">
    <location>
        <begin position="40"/>
        <end position="60"/>
    </location>
</feature>
<dbReference type="Proteomes" id="UP000095283">
    <property type="component" value="Unplaced"/>
</dbReference>
<evidence type="ECO:0000256" key="1">
    <source>
        <dbReference type="SAM" id="Phobius"/>
    </source>
</evidence>
<keyword evidence="1" id="KW-1133">Transmembrane helix</keyword>
<evidence type="ECO:0000313" key="2">
    <source>
        <dbReference type="Proteomes" id="UP000095283"/>
    </source>
</evidence>
<keyword evidence="1" id="KW-0812">Transmembrane</keyword>